<evidence type="ECO:0008006" key="4">
    <source>
        <dbReference type="Google" id="ProtNLM"/>
    </source>
</evidence>
<gene>
    <name evidence="2" type="ORF">BN2475_90100</name>
</gene>
<reference evidence="2 3" key="1">
    <citation type="submission" date="2016-12" db="EMBL/GenBank/DDBJ databases">
        <authorList>
            <person name="Song W.-J."/>
            <person name="Kurnit D.M."/>
        </authorList>
    </citation>
    <scope>NUCLEOTIDE SEQUENCE [LARGE SCALE GENOMIC DNA]</scope>
    <source>
        <strain evidence="2 3">STM7296</strain>
    </source>
</reference>
<proteinExistence type="predicted"/>
<feature type="transmembrane region" description="Helical" evidence="1">
    <location>
        <begin position="16"/>
        <end position="33"/>
    </location>
</feature>
<dbReference type="EMBL" id="CYGX02000009">
    <property type="protein sequence ID" value="SIT36586.1"/>
    <property type="molecule type" value="Genomic_DNA"/>
</dbReference>
<keyword evidence="1" id="KW-0472">Membrane</keyword>
<organism evidence="2 3">
    <name type="scientific">Paraburkholderia ribeironis</name>
    <dbReference type="NCBI Taxonomy" id="1247936"/>
    <lineage>
        <taxon>Bacteria</taxon>
        <taxon>Pseudomonadati</taxon>
        <taxon>Pseudomonadota</taxon>
        <taxon>Betaproteobacteria</taxon>
        <taxon>Burkholderiales</taxon>
        <taxon>Burkholderiaceae</taxon>
        <taxon>Paraburkholderia</taxon>
    </lineage>
</organism>
<accession>A0A1N7RNA6</accession>
<dbReference type="Proteomes" id="UP000187012">
    <property type="component" value="Unassembled WGS sequence"/>
</dbReference>
<evidence type="ECO:0000313" key="2">
    <source>
        <dbReference type="EMBL" id="SIT36586.1"/>
    </source>
</evidence>
<evidence type="ECO:0000256" key="1">
    <source>
        <dbReference type="SAM" id="Phobius"/>
    </source>
</evidence>
<dbReference type="AlphaFoldDB" id="A0A1N7RNA6"/>
<keyword evidence="1" id="KW-1133">Transmembrane helix</keyword>
<keyword evidence="3" id="KW-1185">Reference proteome</keyword>
<name>A0A1N7RNA6_9BURK</name>
<evidence type="ECO:0000313" key="3">
    <source>
        <dbReference type="Proteomes" id="UP000187012"/>
    </source>
</evidence>
<protein>
    <recommendedName>
        <fullName evidence="4">Transmembrane protein</fullName>
    </recommendedName>
</protein>
<sequence>MRHGTNGQLLQNEKQMLFLILILVALVIFYFYAKSWSARNAQNFELIHDAANESLATDEPVTVATGTTAAASKFFEVYGTTEKKFESMLTPVVLYAGYVRLGGEEVVAVAVRNNGGITVMTHPLPYSFGQDMLSLIGKSQYIKDIMQKYKAASGRV</sequence>
<keyword evidence="1" id="KW-0812">Transmembrane</keyword>